<organism evidence="2 3">
    <name type="scientific">Steroidobacter flavus</name>
    <dbReference type="NCBI Taxonomy" id="1842136"/>
    <lineage>
        <taxon>Bacteria</taxon>
        <taxon>Pseudomonadati</taxon>
        <taxon>Pseudomonadota</taxon>
        <taxon>Gammaproteobacteria</taxon>
        <taxon>Steroidobacterales</taxon>
        <taxon>Steroidobacteraceae</taxon>
        <taxon>Steroidobacter</taxon>
    </lineage>
</organism>
<feature type="transmembrane region" description="Helical" evidence="1">
    <location>
        <begin position="119"/>
        <end position="137"/>
    </location>
</feature>
<sequence>MGVESSSGRIAILWTCVGLFLLRVLGQMEVLLLAPSWLPSMHDWYSGLIPYPILLPLQIVLLMIMSAVVMREMQAERGTPTNSGQGRAWVRRIAVGYFAVMLLRLLVQLLRGAENVIDAGGIPVAFHWVLALFLLVLGRRNSASGRLACLPAQKTEAA</sequence>
<comment type="caution">
    <text evidence="2">The sequence shown here is derived from an EMBL/GenBank/DDBJ whole genome shotgun (WGS) entry which is preliminary data.</text>
</comment>
<dbReference type="Proteomes" id="UP001595904">
    <property type="component" value="Unassembled WGS sequence"/>
</dbReference>
<keyword evidence="1" id="KW-0812">Transmembrane</keyword>
<feature type="transmembrane region" description="Helical" evidence="1">
    <location>
        <begin position="50"/>
        <end position="69"/>
    </location>
</feature>
<keyword evidence="3" id="KW-1185">Reference proteome</keyword>
<evidence type="ECO:0000313" key="2">
    <source>
        <dbReference type="EMBL" id="MFC4308535.1"/>
    </source>
</evidence>
<protein>
    <submittedName>
        <fullName evidence="2">Uncharacterized protein</fullName>
    </submittedName>
</protein>
<keyword evidence="1" id="KW-0472">Membrane</keyword>
<name>A0ABV8SNC8_9GAMM</name>
<reference evidence="3" key="1">
    <citation type="journal article" date="2019" name="Int. J. Syst. Evol. Microbiol.">
        <title>The Global Catalogue of Microorganisms (GCM) 10K type strain sequencing project: providing services to taxonomists for standard genome sequencing and annotation.</title>
        <authorList>
            <consortium name="The Broad Institute Genomics Platform"/>
            <consortium name="The Broad Institute Genome Sequencing Center for Infectious Disease"/>
            <person name="Wu L."/>
            <person name="Ma J."/>
        </authorList>
    </citation>
    <scope>NUCLEOTIDE SEQUENCE [LARGE SCALE GENOMIC DNA]</scope>
    <source>
        <strain evidence="3">CGMCC 1.10759</strain>
    </source>
</reference>
<feature type="transmembrane region" description="Helical" evidence="1">
    <location>
        <begin position="89"/>
        <end position="107"/>
    </location>
</feature>
<proteinExistence type="predicted"/>
<evidence type="ECO:0000313" key="3">
    <source>
        <dbReference type="Proteomes" id="UP001595904"/>
    </source>
</evidence>
<accession>A0ABV8SNC8</accession>
<dbReference type="RefSeq" id="WP_380595633.1">
    <property type="nucleotide sequence ID" value="NZ_JBHSDU010000003.1"/>
</dbReference>
<evidence type="ECO:0000256" key="1">
    <source>
        <dbReference type="SAM" id="Phobius"/>
    </source>
</evidence>
<dbReference type="EMBL" id="JBHSDU010000003">
    <property type="protein sequence ID" value="MFC4308535.1"/>
    <property type="molecule type" value="Genomic_DNA"/>
</dbReference>
<gene>
    <name evidence="2" type="ORF">ACFPN2_05520</name>
</gene>
<keyword evidence="1" id="KW-1133">Transmembrane helix</keyword>